<name>A0ABW4ZVE5_9BACL</name>
<organism evidence="2 3">
    <name type="scientific">Tumebacillus lipolyticus</name>
    <dbReference type="NCBI Taxonomy" id="1280370"/>
    <lineage>
        <taxon>Bacteria</taxon>
        <taxon>Bacillati</taxon>
        <taxon>Bacillota</taxon>
        <taxon>Bacilli</taxon>
        <taxon>Bacillales</taxon>
        <taxon>Alicyclobacillaceae</taxon>
        <taxon>Tumebacillus</taxon>
    </lineage>
</organism>
<dbReference type="Gene3D" id="3.40.630.30">
    <property type="match status" value="1"/>
</dbReference>
<gene>
    <name evidence="2" type="ORF">ACFSOY_05300</name>
</gene>
<reference evidence="3" key="1">
    <citation type="journal article" date="2019" name="Int. J. Syst. Evol. Microbiol.">
        <title>The Global Catalogue of Microorganisms (GCM) 10K type strain sequencing project: providing services to taxonomists for standard genome sequencing and annotation.</title>
        <authorList>
            <consortium name="The Broad Institute Genomics Platform"/>
            <consortium name="The Broad Institute Genome Sequencing Center for Infectious Disease"/>
            <person name="Wu L."/>
            <person name="Ma J."/>
        </authorList>
    </citation>
    <scope>NUCLEOTIDE SEQUENCE [LARGE SCALE GENOMIC DNA]</scope>
    <source>
        <strain evidence="3">CGMCC 1.13574</strain>
    </source>
</reference>
<accession>A0ABW4ZVE5</accession>
<dbReference type="PROSITE" id="PS51186">
    <property type="entry name" value="GNAT"/>
    <property type="match status" value="1"/>
</dbReference>
<dbReference type="InterPro" id="IPR000182">
    <property type="entry name" value="GNAT_dom"/>
</dbReference>
<evidence type="ECO:0000313" key="2">
    <source>
        <dbReference type="EMBL" id="MFD2169411.1"/>
    </source>
</evidence>
<dbReference type="RefSeq" id="WP_386044540.1">
    <property type="nucleotide sequence ID" value="NZ_JBHUIO010000005.1"/>
</dbReference>
<proteinExistence type="predicted"/>
<evidence type="ECO:0000259" key="1">
    <source>
        <dbReference type="PROSITE" id="PS51186"/>
    </source>
</evidence>
<sequence>MNTKTPPKPLYLLYPEHRLATPPEIKLPRGYRMRTFEERDRVNYQALLAAEGWKLDEEKLASFLDIVLPQGIFFIVEERSEEIVATACAVHNPQGGHWHFPFGGDLGYVITRPEHRGRGLATAACAAAVSRMLSAGYTSIRVGTNDHRLSALKVYLNLGFEPFCYAPGMEERWSVIEQQLRLCER</sequence>
<dbReference type="InterPro" id="IPR016181">
    <property type="entry name" value="Acyl_CoA_acyltransferase"/>
</dbReference>
<dbReference type="CDD" id="cd04301">
    <property type="entry name" value="NAT_SF"/>
    <property type="match status" value="1"/>
</dbReference>
<evidence type="ECO:0000313" key="3">
    <source>
        <dbReference type="Proteomes" id="UP001597343"/>
    </source>
</evidence>
<keyword evidence="3" id="KW-1185">Reference proteome</keyword>
<dbReference type="Proteomes" id="UP001597343">
    <property type="component" value="Unassembled WGS sequence"/>
</dbReference>
<dbReference type="SUPFAM" id="SSF55729">
    <property type="entry name" value="Acyl-CoA N-acyltransferases (Nat)"/>
    <property type="match status" value="1"/>
</dbReference>
<dbReference type="Pfam" id="PF00583">
    <property type="entry name" value="Acetyltransf_1"/>
    <property type="match status" value="1"/>
</dbReference>
<dbReference type="EMBL" id="JBHUIO010000005">
    <property type="protein sequence ID" value="MFD2169411.1"/>
    <property type="molecule type" value="Genomic_DNA"/>
</dbReference>
<feature type="domain" description="N-acetyltransferase" evidence="1">
    <location>
        <begin position="31"/>
        <end position="182"/>
    </location>
</feature>
<comment type="caution">
    <text evidence="2">The sequence shown here is derived from an EMBL/GenBank/DDBJ whole genome shotgun (WGS) entry which is preliminary data.</text>
</comment>
<protein>
    <submittedName>
        <fullName evidence="2">GNAT family N-acetyltransferase</fullName>
    </submittedName>
</protein>